<feature type="region of interest" description="Disordered" evidence="1">
    <location>
        <begin position="86"/>
        <end position="151"/>
    </location>
</feature>
<dbReference type="EMBL" id="JAHHUM010001115">
    <property type="protein sequence ID" value="KAK5614799.1"/>
    <property type="molecule type" value="Genomic_DNA"/>
</dbReference>
<name>A0AAV9S167_9TELE</name>
<accession>A0AAV9S167</accession>
<comment type="caution">
    <text evidence="2">The sequence shown here is derived from an EMBL/GenBank/DDBJ whole genome shotgun (WGS) entry which is preliminary data.</text>
</comment>
<proteinExistence type="predicted"/>
<reference evidence="2 3" key="1">
    <citation type="submission" date="2021-06" db="EMBL/GenBank/DDBJ databases">
        <authorList>
            <person name="Palmer J.M."/>
        </authorList>
    </citation>
    <scope>NUCLEOTIDE SEQUENCE [LARGE SCALE GENOMIC DNA]</scope>
    <source>
        <strain evidence="2 3">MEX-2019</strain>
        <tissue evidence="2">Muscle</tissue>
    </source>
</reference>
<organism evidence="2 3">
    <name type="scientific">Crenichthys baileyi</name>
    <name type="common">White River springfish</name>
    <dbReference type="NCBI Taxonomy" id="28760"/>
    <lineage>
        <taxon>Eukaryota</taxon>
        <taxon>Metazoa</taxon>
        <taxon>Chordata</taxon>
        <taxon>Craniata</taxon>
        <taxon>Vertebrata</taxon>
        <taxon>Euteleostomi</taxon>
        <taxon>Actinopterygii</taxon>
        <taxon>Neopterygii</taxon>
        <taxon>Teleostei</taxon>
        <taxon>Neoteleostei</taxon>
        <taxon>Acanthomorphata</taxon>
        <taxon>Ovalentaria</taxon>
        <taxon>Atherinomorphae</taxon>
        <taxon>Cyprinodontiformes</taxon>
        <taxon>Goodeidae</taxon>
        <taxon>Crenichthys</taxon>
    </lineage>
</organism>
<dbReference type="GO" id="GO:0006357">
    <property type="term" value="P:regulation of transcription by RNA polymerase II"/>
    <property type="evidence" value="ECO:0007669"/>
    <property type="project" value="TreeGrafter"/>
</dbReference>
<dbReference type="GO" id="GO:0003712">
    <property type="term" value="F:transcription coregulator activity"/>
    <property type="evidence" value="ECO:0007669"/>
    <property type="project" value="TreeGrafter"/>
</dbReference>
<protein>
    <submittedName>
        <fullName evidence="2">Uncharacterized protein</fullName>
    </submittedName>
</protein>
<evidence type="ECO:0000256" key="1">
    <source>
        <dbReference type="SAM" id="MobiDB-lite"/>
    </source>
</evidence>
<dbReference type="GO" id="GO:0003690">
    <property type="term" value="F:double-stranded DNA binding"/>
    <property type="evidence" value="ECO:0007669"/>
    <property type="project" value="TreeGrafter"/>
</dbReference>
<dbReference type="Proteomes" id="UP001311232">
    <property type="component" value="Unassembled WGS sequence"/>
</dbReference>
<dbReference type="GO" id="GO:0005634">
    <property type="term" value="C:nucleus"/>
    <property type="evidence" value="ECO:0007669"/>
    <property type="project" value="TreeGrafter"/>
</dbReference>
<keyword evidence="3" id="KW-1185">Reference proteome</keyword>
<sequence>MCGSCPVDFRTSGSCPVVFRMSAHQAGLVCLQVLESGGSVSSSVLFEYRARNASSLPSSQLDWLSLDDNQFRMSILERLEQMERRMAEMAARDRNHHAHQQQQNGNQLATPPPPLPEDHDQMKSISESPDNPGVEPAADKTRPAASSLVTF</sequence>
<evidence type="ECO:0000313" key="3">
    <source>
        <dbReference type="Proteomes" id="UP001311232"/>
    </source>
</evidence>
<gene>
    <name evidence="2" type="ORF">CRENBAI_012956</name>
</gene>
<dbReference type="PANTHER" id="PTHR23335">
    <property type="entry name" value="CALMODULIN-BINDING TRANSCRIPTION ACTIVATOR CAMTA"/>
    <property type="match status" value="1"/>
</dbReference>
<evidence type="ECO:0000313" key="2">
    <source>
        <dbReference type="EMBL" id="KAK5614799.1"/>
    </source>
</evidence>
<dbReference type="PANTHER" id="PTHR23335:SF9">
    <property type="entry name" value="CALMODULIN-BINDING TRANSCRIPTION ACTIVATOR 2"/>
    <property type="match status" value="1"/>
</dbReference>
<dbReference type="AlphaFoldDB" id="A0AAV9S167"/>